<gene>
    <name evidence="2" type="ORF">C2845_PM05G19690</name>
</gene>
<organism evidence="2 3">
    <name type="scientific">Panicum miliaceum</name>
    <name type="common">Proso millet</name>
    <name type="synonym">Broomcorn millet</name>
    <dbReference type="NCBI Taxonomy" id="4540"/>
    <lineage>
        <taxon>Eukaryota</taxon>
        <taxon>Viridiplantae</taxon>
        <taxon>Streptophyta</taxon>
        <taxon>Embryophyta</taxon>
        <taxon>Tracheophyta</taxon>
        <taxon>Spermatophyta</taxon>
        <taxon>Magnoliopsida</taxon>
        <taxon>Liliopsida</taxon>
        <taxon>Poales</taxon>
        <taxon>Poaceae</taxon>
        <taxon>PACMAD clade</taxon>
        <taxon>Panicoideae</taxon>
        <taxon>Panicodae</taxon>
        <taxon>Paniceae</taxon>
        <taxon>Panicinae</taxon>
        <taxon>Panicum</taxon>
        <taxon>Panicum sect. Panicum</taxon>
    </lineage>
</organism>
<protein>
    <submittedName>
        <fullName evidence="2">Uncharacterized protein</fullName>
    </submittedName>
</protein>
<accession>A0A3L6SWI0</accession>
<keyword evidence="3" id="KW-1185">Reference proteome</keyword>
<proteinExistence type="predicted"/>
<keyword evidence="1" id="KW-0812">Transmembrane</keyword>
<sequence>MFENALDNHWKAFAAYEKGVDDFAKAVGSTNGLPVHILEQYQACCKNMKDFNKTLRQILQELSGTFETKRMWKKVNKAVGLGICLVLTVVIVRAYLN</sequence>
<dbReference type="Proteomes" id="UP000275267">
    <property type="component" value="Unassembled WGS sequence"/>
</dbReference>
<evidence type="ECO:0000313" key="2">
    <source>
        <dbReference type="EMBL" id="RLN28617.1"/>
    </source>
</evidence>
<reference evidence="3" key="1">
    <citation type="journal article" date="2019" name="Nat. Commun.">
        <title>The genome of broomcorn millet.</title>
        <authorList>
            <person name="Zou C."/>
            <person name="Miki D."/>
            <person name="Li D."/>
            <person name="Tang Q."/>
            <person name="Xiao L."/>
            <person name="Rajput S."/>
            <person name="Deng P."/>
            <person name="Jia W."/>
            <person name="Huang R."/>
            <person name="Zhang M."/>
            <person name="Sun Y."/>
            <person name="Hu J."/>
            <person name="Fu X."/>
            <person name="Schnable P.S."/>
            <person name="Li F."/>
            <person name="Zhang H."/>
            <person name="Feng B."/>
            <person name="Zhu X."/>
            <person name="Liu R."/>
            <person name="Schnable J.C."/>
            <person name="Zhu J.-K."/>
            <person name="Zhang H."/>
        </authorList>
    </citation>
    <scope>NUCLEOTIDE SEQUENCE [LARGE SCALE GENOMIC DNA]</scope>
</reference>
<keyword evidence="1" id="KW-1133">Transmembrane helix</keyword>
<comment type="caution">
    <text evidence="2">The sequence shown here is derived from an EMBL/GenBank/DDBJ whole genome shotgun (WGS) entry which is preliminary data.</text>
</comment>
<keyword evidence="1" id="KW-0472">Membrane</keyword>
<evidence type="ECO:0000256" key="1">
    <source>
        <dbReference type="SAM" id="Phobius"/>
    </source>
</evidence>
<evidence type="ECO:0000313" key="3">
    <source>
        <dbReference type="Proteomes" id="UP000275267"/>
    </source>
</evidence>
<dbReference type="OrthoDB" id="10475818at2759"/>
<name>A0A3L6SWI0_PANMI</name>
<dbReference type="EMBL" id="PQIB02000003">
    <property type="protein sequence ID" value="RLN28617.1"/>
    <property type="molecule type" value="Genomic_DNA"/>
</dbReference>
<feature type="transmembrane region" description="Helical" evidence="1">
    <location>
        <begin position="78"/>
        <end position="96"/>
    </location>
</feature>
<dbReference type="AlphaFoldDB" id="A0A3L6SWI0"/>